<feature type="compositionally biased region" description="Basic and acidic residues" evidence="7">
    <location>
        <begin position="207"/>
        <end position="219"/>
    </location>
</feature>
<dbReference type="Gene3D" id="2.60.40.150">
    <property type="entry name" value="C2 domain"/>
    <property type="match status" value="6"/>
</dbReference>
<dbReference type="InterPro" id="IPR012561">
    <property type="entry name" value="Ferlin_B-domain"/>
</dbReference>
<dbReference type="Pfam" id="PF08150">
    <property type="entry name" value="FerB"/>
    <property type="match status" value="1"/>
</dbReference>
<evidence type="ECO:0000256" key="6">
    <source>
        <dbReference type="SAM" id="Coils"/>
    </source>
</evidence>
<dbReference type="CDD" id="cd04018">
    <property type="entry name" value="C2C_Ferlin"/>
    <property type="match status" value="1"/>
</dbReference>
<accession>A0A8B7PNS0</accession>
<feature type="compositionally biased region" description="Basic and acidic residues" evidence="7">
    <location>
        <begin position="1529"/>
        <end position="1538"/>
    </location>
</feature>
<evidence type="ECO:0000256" key="1">
    <source>
        <dbReference type="ARBA" id="ARBA00004167"/>
    </source>
</evidence>
<keyword evidence="10" id="KW-1185">Reference proteome</keyword>
<keyword evidence="3" id="KW-0677">Repeat</keyword>
<feature type="compositionally biased region" description="Basic and acidic residues" evidence="7">
    <location>
        <begin position="387"/>
        <end position="397"/>
    </location>
</feature>
<feature type="domain" description="C2" evidence="9">
    <location>
        <begin position="1910"/>
        <end position="2058"/>
    </location>
</feature>
<dbReference type="InterPro" id="IPR037720">
    <property type="entry name" value="C2B_Ferlin"/>
</dbReference>
<dbReference type="SUPFAM" id="SSF49562">
    <property type="entry name" value="C2 domain (Calcium/lipid-binding domain, CaLB)"/>
    <property type="match status" value="6"/>
</dbReference>
<feature type="region of interest" description="Disordered" evidence="7">
    <location>
        <begin position="1610"/>
        <end position="1635"/>
    </location>
</feature>
<feature type="region of interest" description="Disordered" evidence="7">
    <location>
        <begin position="380"/>
        <end position="435"/>
    </location>
</feature>
<dbReference type="GeneID" id="108682429"/>
<feature type="domain" description="C2" evidence="9">
    <location>
        <begin position="1154"/>
        <end position="1282"/>
    </location>
</feature>
<dbReference type="InterPro" id="IPR037721">
    <property type="entry name" value="Ferlin"/>
</dbReference>
<evidence type="ECO:0000256" key="2">
    <source>
        <dbReference type="ARBA" id="ARBA00022692"/>
    </source>
</evidence>
<evidence type="ECO:0000259" key="9">
    <source>
        <dbReference type="PROSITE" id="PS50004"/>
    </source>
</evidence>
<keyword evidence="4 8" id="KW-1133">Transmembrane helix</keyword>
<dbReference type="CDD" id="cd04011">
    <property type="entry name" value="C2B_Ferlin"/>
    <property type="match status" value="1"/>
</dbReference>
<feature type="compositionally biased region" description="Basic and acidic residues" evidence="7">
    <location>
        <begin position="233"/>
        <end position="260"/>
    </location>
</feature>
<feature type="compositionally biased region" description="Basic and acidic residues" evidence="7">
    <location>
        <begin position="308"/>
        <end position="323"/>
    </location>
</feature>
<dbReference type="Pfam" id="PF00168">
    <property type="entry name" value="C2"/>
    <property type="match status" value="5"/>
</dbReference>
<dbReference type="SMART" id="SM00239">
    <property type="entry name" value="C2"/>
    <property type="match status" value="5"/>
</dbReference>
<feature type="compositionally biased region" description="Polar residues" evidence="7">
    <location>
        <begin position="187"/>
        <end position="206"/>
    </location>
</feature>
<dbReference type="PANTHER" id="PTHR12546">
    <property type="entry name" value="FER-1-LIKE"/>
    <property type="match status" value="1"/>
</dbReference>
<feature type="domain" description="C2" evidence="9">
    <location>
        <begin position="1725"/>
        <end position="1843"/>
    </location>
</feature>
<evidence type="ECO:0000256" key="8">
    <source>
        <dbReference type="SAM" id="Phobius"/>
    </source>
</evidence>
<dbReference type="CDD" id="cd04037">
    <property type="entry name" value="C2E_Ferlin"/>
    <property type="match status" value="1"/>
</dbReference>
<dbReference type="Pfam" id="PF16165">
    <property type="entry name" value="Ferlin_C"/>
    <property type="match status" value="1"/>
</dbReference>
<proteinExistence type="predicted"/>
<dbReference type="FunFam" id="2.60.40.150:FF:000054">
    <property type="entry name" value="otoferlin isoform X2"/>
    <property type="match status" value="1"/>
</dbReference>
<organism evidence="10 11">
    <name type="scientific">Hyalella azteca</name>
    <name type="common">Amphipod</name>
    <dbReference type="NCBI Taxonomy" id="294128"/>
    <lineage>
        <taxon>Eukaryota</taxon>
        <taxon>Metazoa</taxon>
        <taxon>Ecdysozoa</taxon>
        <taxon>Arthropoda</taxon>
        <taxon>Crustacea</taxon>
        <taxon>Multicrustacea</taxon>
        <taxon>Malacostraca</taxon>
        <taxon>Eumalacostraca</taxon>
        <taxon>Peracarida</taxon>
        <taxon>Amphipoda</taxon>
        <taxon>Senticaudata</taxon>
        <taxon>Talitrida</taxon>
        <taxon>Talitroidea</taxon>
        <taxon>Hyalellidae</taxon>
        <taxon>Hyalella</taxon>
    </lineage>
</organism>
<dbReference type="OMA" id="YYYLPYW"/>
<feature type="domain" description="C2" evidence="9">
    <location>
        <begin position="491"/>
        <end position="609"/>
    </location>
</feature>
<dbReference type="InterPro" id="IPR037725">
    <property type="entry name" value="C2F_Ferlin"/>
</dbReference>
<feature type="region of interest" description="Disordered" evidence="7">
    <location>
        <begin position="452"/>
        <end position="499"/>
    </location>
</feature>
<evidence type="ECO:0000256" key="3">
    <source>
        <dbReference type="ARBA" id="ARBA00022737"/>
    </source>
</evidence>
<feature type="compositionally biased region" description="Basic and acidic residues" evidence="7">
    <location>
        <begin position="1610"/>
        <end position="1619"/>
    </location>
</feature>
<dbReference type="RefSeq" id="XP_018027076.1">
    <property type="nucleotide sequence ID" value="XM_018171587.2"/>
</dbReference>
<dbReference type="CDD" id="cd04017">
    <property type="entry name" value="C2D_Ferlin"/>
    <property type="match status" value="1"/>
</dbReference>
<dbReference type="KEGG" id="hazt:108682429"/>
<reference evidence="11" key="1">
    <citation type="submission" date="2025-08" db="UniProtKB">
        <authorList>
            <consortium name="RefSeq"/>
        </authorList>
    </citation>
    <scope>IDENTIFICATION</scope>
    <source>
        <tissue evidence="11">Whole organism</tissue>
    </source>
</reference>
<feature type="transmembrane region" description="Helical" evidence="8">
    <location>
        <begin position="2157"/>
        <end position="2179"/>
    </location>
</feature>
<dbReference type="InterPro" id="IPR035892">
    <property type="entry name" value="C2_domain_sf"/>
</dbReference>
<feature type="domain" description="C2" evidence="9">
    <location>
        <begin position="1327"/>
        <end position="1451"/>
    </location>
</feature>
<dbReference type="PANTHER" id="PTHR12546:SF60">
    <property type="entry name" value="MISFIRE, ISOFORM F"/>
    <property type="match status" value="1"/>
</dbReference>
<dbReference type="Proteomes" id="UP000694843">
    <property type="component" value="Unplaced"/>
</dbReference>
<evidence type="ECO:0000256" key="4">
    <source>
        <dbReference type="ARBA" id="ARBA00022989"/>
    </source>
</evidence>
<feature type="region of interest" description="Disordered" evidence="7">
    <location>
        <begin position="125"/>
        <end position="360"/>
    </location>
</feature>
<dbReference type="InterPro" id="IPR000008">
    <property type="entry name" value="C2_dom"/>
</dbReference>
<dbReference type="InterPro" id="IPR032362">
    <property type="entry name" value="Ferlin_C"/>
</dbReference>
<feature type="coiled-coil region" evidence="6">
    <location>
        <begin position="1561"/>
        <end position="1589"/>
    </location>
</feature>
<feature type="domain" description="C2" evidence="9">
    <location>
        <begin position="622"/>
        <end position="753"/>
    </location>
</feature>
<dbReference type="InterPro" id="IPR037722">
    <property type="entry name" value="C2C_Ferlin"/>
</dbReference>
<feature type="compositionally biased region" description="Polar residues" evidence="7">
    <location>
        <begin position="470"/>
        <end position="485"/>
    </location>
</feature>
<name>A0A8B7PNS0_HYAAZ</name>
<dbReference type="InterPro" id="IPR037723">
    <property type="entry name" value="C2D_Ferlin"/>
</dbReference>
<gene>
    <name evidence="11" type="primary">LOC108682429</name>
</gene>
<keyword evidence="2 8" id="KW-0812">Transmembrane</keyword>
<feature type="compositionally biased region" description="Basic and acidic residues" evidence="7">
    <location>
        <begin position="141"/>
        <end position="153"/>
    </location>
</feature>
<sequence>MSLQIFVRQFARVPLKGDKVAKVTFRGVSLFTRVVEEESDDVLFDEVLEWPMGRPLDPSEVVEIQLQIYSRYFSNKVAASYGLVLHRLVSEGHIAITDHMTDSNNKVIKTRLAFEARYTPPLSKAEVARRAEASRSASKTRGPDDEGEGERAGRLSRQGSECAEGRRTRDSSIDSFGRENEKESLIQGKTNSSFLSSTTKKISSFASEKKRSSVTDAGKKSISSEAGKRHSVHTPERGHSSKEDSLSRRSRRDSGTEKKKLGAYGRSSTIEGQPVAATPATGGQVLSQGVEPPQNQTLLGEDENDSSDDQRDFHIPVYDRPEAGEPAVLRVVDEIGASQSQRTSGPRAGDSDQDEKQMLLNVEQNIANLEKSMSMQERISANANKNRSKESSPDTPRKSRGFSTGMKAVRSLVRLGRQRSKSAGNTTDEEDKLPLHSAGVTAVSAHRRAEPGLTDGASAHQQPPSRPHSVCSTQSENDSSASAHATQPAKRHRSDTVNATPAELKAQDFQVCITVIEARQLAGLNMDPVVCVQIGDVKKYTSVKESTNCPYYNEYFVFDFHMAPAMLFDKIITLTALHSKKFFSKGEFIGSFKLDLATVHRAPGITIRYENINKSDKDEDDIEGNLLLPDGVPAERQRAKFIVRIYRADGLPKINSSIMANVKKAFTGDSKDLVDPYVQVSFAGLSGRTSVKKNTACPSWNEQVVFSEMFPPLCQRVKVQLRDNDAVNDTVIGTHFLDLTQFSNDGDRGFLPTFGPAYVYLYGSTRDGSVMDEHAALNAGMGEGIAYRGRLLLSVRCQITDHLDVAPSEVEVENTMPIQESNYGKNEEFLLFACVHEATMIEKRVADKQVSFEISIGNAGNSFDGYAAMRHSSGDDESEEESVIAESSMWQSTTPPMKPMTNDKIYYFLPYWDDKPCLFVRSLWQDHRRRLFNSNALSRVASTLEEGLTDFQSVLDEDEGQPERKLRAVLERLMESCDEYLDFTKSASCSGSTGGRTRLDKERFKLCIREIECIHSSARQTRATITKHSLRDRYKATLGFLARIKQLVEDPQHSLPDVFVWMLSGGKRVAYQRLPARHLIHGPTQVERGKQCGLLRTVFLKLPGRRSSGPGGWAIQAKLQVYLWLGLAKHKKHLLPGIPRGYEMCYEFRNIERPLTLPPTSLHYSAKQTFQLRAHVYQARSLIGSDASGLSDPFARIIFGEHCRVTQVIDETLSPTWDELLIFDEVIVYGVKEEIKKEPPMVVVEIFDQDKVGKSEFIGRTLARPNMKLKEDGYVKPRLEWYDLHRGSDTAGELLAAFELLQFGDGDARGDVIPLPEAKEDQPRDPQAGPLLPVPRGIRPTLAHYRLEVLFWGLRDLRRIHLLTVDRPRVDVEIAGHIVQSGVISSARRNPNFTNPVKFIDLELPEQELYCPPITIRVVDCRSFGRFTLVGTHIISNLHRYTWCPATAAEDKRPHKPIEGCESLPNNVELSAKGKPFVKIVRGKSGTLPCEFVHNAGLTETSPLLDKETIITIDYSQPGTNSLMRGSISKKEKTEANKKKQLSLDVDEDDEENRDWWTKYFASLDAAAQEAEKHIEEQAERRLEELNQSGSHYHSVVAGAATTDSRLAYHSERGGDHHSHSYRKTHSGKGGSLSAAKLAHKLSPKAHRRKQIKNIACTKVLAGELEAEFSGFREWLHTFELYRGKKTGDEVEDESRVVGKFKGSLKLYRWPLPKDLQDTSIMGGDPRQGFFQGLPSNEPIHVLVRVYIVKALDLHPMDLNGKADPYIVVQLGSKKISDKENYISKQLNPVFGKCFEVEATFPQDSMLTINILDWDLVGSDDIIGETRIDLENRFYSRHRATCGLQKRYELSVSEEQLALAVLHRWEEVPKVGCRLVPEHIETRILYNPDKPGIEQGKLEMWVDMFPMDMPLPGPPIDITPRKPKSYELRLIVWNTDDVVLEDDAFFTGEKMSDIYVKGWLRGTEDAQCTDIHYRSLTGEGNFNWRFIFPFDYLVAEEKIVISRKETFFSLDETECKIPARLELQVWDADHFSADDFLGAITLDLNRFPRGAKSSKQCTLSMLKTDGSVPMISIFKQRRVKGWWPFYIKKENEEMELTGKVEAEIQLLTRDEAEKIPAGLGRNEPDPLEKPNRPDASFMWFLNPLKSIRYIIWHNYKWLILKMLLVLALAAFLVLFFYSIPGFTVKKIMGV</sequence>
<comment type="subcellular location">
    <subcellularLocation>
        <location evidence="1">Membrane</location>
        <topology evidence="1">Single-pass membrane protein</topology>
    </subcellularLocation>
</comment>
<evidence type="ECO:0000256" key="7">
    <source>
        <dbReference type="SAM" id="MobiDB-lite"/>
    </source>
</evidence>
<dbReference type="PROSITE" id="PS50004">
    <property type="entry name" value="C2"/>
    <property type="match status" value="6"/>
</dbReference>
<evidence type="ECO:0000313" key="10">
    <source>
        <dbReference type="Proteomes" id="UP000694843"/>
    </source>
</evidence>
<dbReference type="GO" id="GO:0007009">
    <property type="term" value="P:plasma membrane organization"/>
    <property type="evidence" value="ECO:0007669"/>
    <property type="project" value="TreeGrafter"/>
</dbReference>
<keyword evidence="6" id="KW-0175">Coiled coil</keyword>
<feature type="region of interest" description="Disordered" evidence="7">
    <location>
        <begin position="1522"/>
        <end position="1548"/>
    </location>
</feature>
<evidence type="ECO:0000313" key="11">
    <source>
        <dbReference type="RefSeq" id="XP_018027076.1"/>
    </source>
</evidence>
<dbReference type="FunFam" id="2.60.40.150:FF:000034">
    <property type="entry name" value="otoferlin isoform X2"/>
    <property type="match status" value="1"/>
</dbReference>
<feature type="compositionally biased region" description="Basic and acidic residues" evidence="7">
    <location>
        <begin position="163"/>
        <end position="184"/>
    </location>
</feature>
<dbReference type="GO" id="GO:0016020">
    <property type="term" value="C:membrane"/>
    <property type="evidence" value="ECO:0007669"/>
    <property type="project" value="UniProtKB-SubCell"/>
</dbReference>
<evidence type="ECO:0000256" key="5">
    <source>
        <dbReference type="ARBA" id="ARBA00023136"/>
    </source>
</evidence>
<keyword evidence="5 8" id="KW-0472">Membrane</keyword>
<dbReference type="OrthoDB" id="10059618at2759"/>
<protein>
    <submittedName>
        <fullName evidence="11">Otoferlin</fullName>
    </submittedName>
</protein>
<dbReference type="InterPro" id="IPR037724">
    <property type="entry name" value="C2E_Ferlin"/>
</dbReference>
<dbReference type="FunFam" id="2.60.40.150:FF:000026">
    <property type="entry name" value="dysferlin isoform X2"/>
    <property type="match status" value="1"/>
</dbReference>
<dbReference type="CDD" id="cd08374">
    <property type="entry name" value="C2F_Ferlin"/>
    <property type="match status" value="1"/>
</dbReference>
<dbReference type="SMART" id="SM01201">
    <property type="entry name" value="FerB"/>
    <property type="match status" value="1"/>
</dbReference>